<sequence length="38" mass="3970">MGARWRAMGGGDDGAMGARWRAMGGGDDGGRQRGVFSR</sequence>
<proteinExistence type="predicted"/>
<protein>
    <submittedName>
        <fullName evidence="2">Uncharacterized protein</fullName>
    </submittedName>
</protein>
<reference evidence="3" key="1">
    <citation type="submission" date="2013-06" db="EMBL/GenBank/DDBJ databases">
        <authorList>
            <person name="Zhao Q."/>
        </authorList>
    </citation>
    <scope>NUCLEOTIDE SEQUENCE</scope>
    <source>
        <strain evidence="3">cv. W1943</strain>
    </source>
</reference>
<evidence type="ECO:0000313" key="2">
    <source>
        <dbReference type="EnsemblPlants" id="ORUFI04G05240.1"/>
    </source>
</evidence>
<reference evidence="2" key="2">
    <citation type="submission" date="2015-06" db="UniProtKB">
        <authorList>
            <consortium name="EnsemblPlants"/>
        </authorList>
    </citation>
    <scope>IDENTIFICATION</scope>
</reference>
<name>A0A0E0P618_ORYRU</name>
<keyword evidence="3" id="KW-1185">Reference proteome</keyword>
<dbReference type="AlphaFoldDB" id="A0A0E0P618"/>
<feature type="region of interest" description="Disordered" evidence="1">
    <location>
        <begin position="1"/>
        <end position="38"/>
    </location>
</feature>
<evidence type="ECO:0000256" key="1">
    <source>
        <dbReference type="SAM" id="MobiDB-lite"/>
    </source>
</evidence>
<organism evidence="2 3">
    <name type="scientific">Oryza rufipogon</name>
    <name type="common">Brownbeard rice</name>
    <name type="synonym">Asian wild rice</name>
    <dbReference type="NCBI Taxonomy" id="4529"/>
    <lineage>
        <taxon>Eukaryota</taxon>
        <taxon>Viridiplantae</taxon>
        <taxon>Streptophyta</taxon>
        <taxon>Embryophyta</taxon>
        <taxon>Tracheophyta</taxon>
        <taxon>Spermatophyta</taxon>
        <taxon>Magnoliopsida</taxon>
        <taxon>Liliopsida</taxon>
        <taxon>Poales</taxon>
        <taxon>Poaceae</taxon>
        <taxon>BOP clade</taxon>
        <taxon>Oryzoideae</taxon>
        <taxon>Oryzeae</taxon>
        <taxon>Oryzinae</taxon>
        <taxon>Oryza</taxon>
    </lineage>
</organism>
<dbReference type="EnsemblPlants" id="ORUFI04G05240.1">
    <property type="protein sequence ID" value="ORUFI04G05240.1"/>
    <property type="gene ID" value="ORUFI04G05240"/>
</dbReference>
<evidence type="ECO:0000313" key="3">
    <source>
        <dbReference type="Proteomes" id="UP000008022"/>
    </source>
</evidence>
<dbReference type="Proteomes" id="UP000008022">
    <property type="component" value="Unassembled WGS sequence"/>
</dbReference>
<accession>A0A0E0P618</accession>
<dbReference type="HOGENOM" id="CLU_3336408_0_0_1"/>
<dbReference type="Gramene" id="ORUFI04G05240.1">
    <property type="protein sequence ID" value="ORUFI04G05240.1"/>
    <property type="gene ID" value="ORUFI04G05240"/>
</dbReference>